<accession>A0A6B0U200</accession>
<reference evidence="2" key="1">
    <citation type="submission" date="2019-12" db="EMBL/GenBank/DDBJ databases">
        <title>An insight into the sialome of adult female Ixodes ricinus ticks feeding for 6 days.</title>
        <authorList>
            <person name="Perner J."/>
            <person name="Ribeiro J.M.C."/>
        </authorList>
    </citation>
    <scope>NUCLEOTIDE SEQUENCE</scope>
    <source>
        <strain evidence="2">Semi-engorged</strain>
        <tissue evidence="2">Salivary glands</tissue>
    </source>
</reference>
<protein>
    <submittedName>
        <fullName evidence="2">Putative secreted protein</fullName>
    </submittedName>
</protein>
<sequence length="80" mass="9081">MVPRPSTARTWFWCFREAMCMLMSGLTPCETLASQAHMVQNSYLSAFCEATKHGNSVAYNLRNTCKCFFLAFESAINRSN</sequence>
<feature type="signal peptide" evidence="1">
    <location>
        <begin position="1"/>
        <end position="29"/>
    </location>
</feature>
<dbReference type="EMBL" id="GIFC01002268">
    <property type="protein sequence ID" value="MXU84351.1"/>
    <property type="molecule type" value="Transcribed_RNA"/>
</dbReference>
<feature type="chain" id="PRO_5025591984" evidence="1">
    <location>
        <begin position="30"/>
        <end position="80"/>
    </location>
</feature>
<organism evidence="2">
    <name type="scientific">Ixodes ricinus</name>
    <name type="common">Common tick</name>
    <name type="synonym">Acarus ricinus</name>
    <dbReference type="NCBI Taxonomy" id="34613"/>
    <lineage>
        <taxon>Eukaryota</taxon>
        <taxon>Metazoa</taxon>
        <taxon>Ecdysozoa</taxon>
        <taxon>Arthropoda</taxon>
        <taxon>Chelicerata</taxon>
        <taxon>Arachnida</taxon>
        <taxon>Acari</taxon>
        <taxon>Parasitiformes</taxon>
        <taxon>Ixodida</taxon>
        <taxon>Ixodoidea</taxon>
        <taxon>Ixodidae</taxon>
        <taxon>Ixodinae</taxon>
        <taxon>Ixodes</taxon>
    </lineage>
</organism>
<keyword evidence="1" id="KW-0732">Signal</keyword>
<proteinExistence type="predicted"/>
<evidence type="ECO:0000313" key="2">
    <source>
        <dbReference type="EMBL" id="MXU84351.1"/>
    </source>
</evidence>
<name>A0A6B0U200_IXORI</name>
<evidence type="ECO:0000256" key="1">
    <source>
        <dbReference type="SAM" id="SignalP"/>
    </source>
</evidence>
<dbReference type="AlphaFoldDB" id="A0A6B0U200"/>